<evidence type="ECO:0000256" key="3">
    <source>
        <dbReference type="ARBA" id="ARBA00023002"/>
    </source>
</evidence>
<sequence>MSDEKRLSPPMGSLISRDKTISFEFEGTRYSGFEGDTVASALIANQQWLMSRSFKYHRPRGPLTMAGQDANTLVQLPDEANVLADRIDISQAPMVMGQNYNGSLENDKDALLEKVGRFMPVGFYYRAFYKPKGVWDKWEPLIRKKAGLGKANLDFDPTYHDKAYLFCDVMVVGAGPAGLNAAITAAQHGANVLLVDENKQLGGALTYHRFDINGDVADDVLAKLKSSVSNHPKIRVLTDAVCNAWFTDNYLPVLTANRMYKVRAKQCIVASGEFEQHVVFRNNDIPGIVLCSAAMRLMKHYAIKPGKKSVVLTGNDDGYLTAIELTKQGVDVVSVVDMRKSQRRADLVDAVQTLGIPVIFGATVYEAQARNNHLSSVEIYSIDDQHKVTQKISSIPCDLLCVSAGYMPTYQLLCQAGAQLSYDDSNARFTLKNLPDNLHIAGSVNGIHDLDKVLADGQNAAQTCLTKLGLSDVVSDRVECDLSTNFPWPIFPHPKGKDFVDFDEDLQSKDIVNATRLGYRDIQLVKRFSTVGMGPSQGRHSALASARLVAEATGRTVSETGVTTARPPFIPEKLAYLAGRIFNPVRLTPMHSRHEELGAQFMPAGAWRRPAYYGDPEHRHERIQQEALAVRQNVGIVDVSTLGGIEVYGPDAPEFLNRMYTFAFVKQPVGKTRYAVLTNEQGVVVDDGVACRIADDHYYVTATTSGVDAVYREMKKWNAQWRLDVDIANVTSAFSAVNVAGPNARKVLEKVCEDVDFTPEAFPYLAYREGHISGMPVRLMRVGFVGELGYEIHMPTLFALKVWDSLISAGEEFEMRPFGVEAQRLLRLEKGHIIVGQDTDGMSHPGELSLGWAIAKAKPFYVGSRSVEIVMRREQTRKLVGFTLDKSSAKPEEGHLVLDKAGQDSSITGNVTSCDFSATLDAYIGLAFVGIDQQEPGTLFPIRVDGKEVWPEVVKLPFYDPEGARQEVI</sequence>
<dbReference type="SUPFAM" id="SSF103025">
    <property type="entry name" value="Folate-binding domain"/>
    <property type="match status" value="1"/>
</dbReference>
<feature type="domain" description="Aminomethyltransferase C-terminal" evidence="6">
    <location>
        <begin position="877"/>
        <end position="960"/>
    </location>
</feature>
<feature type="domain" description="SoxA A3" evidence="7">
    <location>
        <begin position="495"/>
        <end position="580"/>
    </location>
</feature>
<dbReference type="Pfam" id="PF07992">
    <property type="entry name" value="Pyr_redox_2"/>
    <property type="match status" value="1"/>
</dbReference>
<dbReference type="Pfam" id="PF13510">
    <property type="entry name" value="Fer2_4"/>
    <property type="match status" value="1"/>
</dbReference>
<evidence type="ECO:0000256" key="1">
    <source>
        <dbReference type="ARBA" id="ARBA00008609"/>
    </source>
</evidence>
<dbReference type="GO" id="GO:0008168">
    <property type="term" value="F:methyltransferase activity"/>
    <property type="evidence" value="ECO:0007669"/>
    <property type="project" value="UniProtKB-KW"/>
</dbReference>
<dbReference type="GO" id="GO:0008483">
    <property type="term" value="F:transaminase activity"/>
    <property type="evidence" value="ECO:0007669"/>
    <property type="project" value="UniProtKB-KW"/>
</dbReference>
<dbReference type="Gene3D" id="3.50.50.60">
    <property type="entry name" value="FAD/NAD(P)-binding domain"/>
    <property type="match status" value="1"/>
</dbReference>
<dbReference type="PANTHER" id="PTHR43757">
    <property type="entry name" value="AMINOMETHYLTRANSFERASE"/>
    <property type="match status" value="1"/>
</dbReference>
<dbReference type="InterPro" id="IPR041854">
    <property type="entry name" value="BFD-like_2Fe2S-bd_dom_sf"/>
</dbReference>
<feature type="domain" description="FAD/NAD(P)-binding" evidence="5">
    <location>
        <begin position="168"/>
        <end position="420"/>
    </location>
</feature>
<dbReference type="AlphaFoldDB" id="A0A1E5BYY8"/>
<dbReference type="InterPro" id="IPR029043">
    <property type="entry name" value="GcvT/YgfZ_C"/>
</dbReference>
<keyword evidence="9" id="KW-1185">Reference proteome</keyword>
<dbReference type="EMBL" id="AJWN02000094">
    <property type="protein sequence ID" value="OEE58419.1"/>
    <property type="molecule type" value="Genomic_DNA"/>
</dbReference>
<evidence type="ECO:0000313" key="8">
    <source>
        <dbReference type="EMBL" id="OEE58419.1"/>
    </source>
</evidence>
<organism evidence="8 9">
    <name type="scientific">Enterovibrio norvegicus FF-454</name>
    <dbReference type="NCBI Taxonomy" id="1185651"/>
    <lineage>
        <taxon>Bacteria</taxon>
        <taxon>Pseudomonadati</taxon>
        <taxon>Pseudomonadota</taxon>
        <taxon>Gammaproteobacteria</taxon>
        <taxon>Vibrionales</taxon>
        <taxon>Vibrionaceae</taxon>
        <taxon>Enterovibrio</taxon>
    </lineage>
</organism>
<evidence type="ECO:0000259" key="7">
    <source>
        <dbReference type="Pfam" id="PF17806"/>
    </source>
</evidence>
<name>A0A1E5BYY8_9GAMM</name>
<dbReference type="Pfam" id="PF17806">
    <property type="entry name" value="SO_alpha_A3"/>
    <property type="match status" value="1"/>
</dbReference>
<keyword evidence="3" id="KW-0560">Oxidoreductase</keyword>
<dbReference type="GO" id="GO:0016491">
    <property type="term" value="F:oxidoreductase activity"/>
    <property type="evidence" value="ECO:0007669"/>
    <property type="project" value="UniProtKB-KW"/>
</dbReference>
<dbReference type="InterPro" id="IPR013977">
    <property type="entry name" value="GcvT_C"/>
</dbReference>
<feature type="domain" description="GCVT N-terminal" evidence="4">
    <location>
        <begin position="590"/>
        <end position="858"/>
    </location>
</feature>
<dbReference type="InterPro" id="IPR023753">
    <property type="entry name" value="FAD/NAD-binding_dom"/>
</dbReference>
<evidence type="ECO:0000313" key="9">
    <source>
        <dbReference type="Proteomes" id="UP000095039"/>
    </source>
</evidence>
<comment type="similarity">
    <text evidence="1">Belongs to the GcvT family.</text>
</comment>
<dbReference type="RefSeq" id="WP_016959253.1">
    <property type="nucleotide sequence ID" value="NZ_AJWN02000094.1"/>
</dbReference>
<protein>
    <submittedName>
        <fullName evidence="8">Aminomethyltransferase</fullName>
    </submittedName>
</protein>
<keyword evidence="2" id="KW-0032">Aminotransferase</keyword>
<proteinExistence type="inferred from homology"/>
<dbReference type="Gene3D" id="3.30.1360.120">
    <property type="entry name" value="Probable tRNA modification gtpase trme, domain 1"/>
    <property type="match status" value="1"/>
</dbReference>
<accession>A0A1E5BYY8</accession>
<evidence type="ECO:0000259" key="5">
    <source>
        <dbReference type="Pfam" id="PF07992"/>
    </source>
</evidence>
<dbReference type="PRINTS" id="PR00411">
    <property type="entry name" value="PNDRDTASEI"/>
</dbReference>
<dbReference type="PRINTS" id="PR00368">
    <property type="entry name" value="FADPNR"/>
</dbReference>
<dbReference type="InterPro" id="IPR042204">
    <property type="entry name" value="2Fe-2S-bd_N"/>
</dbReference>
<reference evidence="8 9" key="1">
    <citation type="journal article" date="2012" name="Science">
        <title>Ecological populations of bacteria act as socially cohesive units of antibiotic production and resistance.</title>
        <authorList>
            <person name="Cordero O.X."/>
            <person name="Wildschutte H."/>
            <person name="Kirkup B."/>
            <person name="Proehl S."/>
            <person name="Ngo L."/>
            <person name="Hussain F."/>
            <person name="Le Roux F."/>
            <person name="Mincer T."/>
            <person name="Polz M.F."/>
        </authorList>
    </citation>
    <scope>NUCLEOTIDE SEQUENCE [LARGE SCALE GENOMIC DNA]</scope>
    <source>
        <strain evidence="8 9">FF-454</strain>
    </source>
</reference>
<dbReference type="InterPro" id="IPR027266">
    <property type="entry name" value="TrmE/GcvT-like"/>
</dbReference>
<gene>
    <name evidence="8" type="ORF">A1OK_15605</name>
</gene>
<dbReference type="Gene3D" id="1.10.10.1100">
    <property type="entry name" value="BFD-like [2Fe-2S]-binding domain"/>
    <property type="match status" value="1"/>
</dbReference>
<dbReference type="SUPFAM" id="SSF51905">
    <property type="entry name" value="FAD/NAD(P)-binding domain"/>
    <property type="match status" value="1"/>
</dbReference>
<dbReference type="InterPro" id="IPR041117">
    <property type="entry name" value="SoxA_A3"/>
</dbReference>
<dbReference type="InterPro" id="IPR036188">
    <property type="entry name" value="FAD/NAD-bd_sf"/>
</dbReference>
<evidence type="ECO:0000259" key="4">
    <source>
        <dbReference type="Pfam" id="PF01571"/>
    </source>
</evidence>
<evidence type="ECO:0000259" key="6">
    <source>
        <dbReference type="Pfam" id="PF08669"/>
    </source>
</evidence>
<keyword evidence="2" id="KW-0808">Transferase</keyword>
<dbReference type="Pfam" id="PF01571">
    <property type="entry name" value="GCV_T"/>
    <property type="match status" value="1"/>
</dbReference>
<dbReference type="PANTHER" id="PTHR43757:SF2">
    <property type="entry name" value="AMINOMETHYLTRANSFERASE, MITOCHONDRIAL"/>
    <property type="match status" value="1"/>
</dbReference>
<dbReference type="SUPFAM" id="SSF101790">
    <property type="entry name" value="Aminomethyltransferase beta-barrel domain"/>
    <property type="match status" value="1"/>
</dbReference>
<dbReference type="Gene3D" id="3.10.20.440">
    <property type="entry name" value="2Fe-2S iron-sulphur cluster binding domain, sarcosine oxidase, alpha subunit, N-terminal domain"/>
    <property type="match status" value="1"/>
</dbReference>
<dbReference type="GO" id="GO:0032259">
    <property type="term" value="P:methylation"/>
    <property type="evidence" value="ECO:0007669"/>
    <property type="project" value="UniProtKB-KW"/>
</dbReference>
<dbReference type="Proteomes" id="UP000095039">
    <property type="component" value="Unassembled WGS sequence"/>
</dbReference>
<evidence type="ECO:0000256" key="2">
    <source>
        <dbReference type="ARBA" id="ARBA00022576"/>
    </source>
</evidence>
<dbReference type="InterPro" id="IPR028896">
    <property type="entry name" value="GcvT/YgfZ/DmdA"/>
</dbReference>
<comment type="caution">
    <text evidence="8">The sequence shown here is derived from an EMBL/GenBank/DDBJ whole genome shotgun (WGS) entry which is preliminary data.</text>
</comment>
<dbReference type="InterPro" id="IPR006222">
    <property type="entry name" value="GCVT_N"/>
</dbReference>
<dbReference type="Pfam" id="PF08669">
    <property type="entry name" value="GCV_T_C"/>
    <property type="match status" value="1"/>
</dbReference>